<name>A0AA46P2J5_CYTFI</name>
<reference evidence="1" key="1">
    <citation type="submission" date="2022-10" db="EMBL/GenBank/DDBJ databases">
        <title>Mechanism of multi-heavy metal repair in Cytobacillus Firmus M7.</title>
        <authorList>
            <person name="Li X."/>
            <person name="Yu C."/>
        </authorList>
    </citation>
    <scope>NUCLEOTIDE SEQUENCE</scope>
    <source>
        <strain evidence="1">M7</strain>
    </source>
</reference>
<dbReference type="Proteomes" id="UP001163104">
    <property type="component" value="Chromosome"/>
</dbReference>
<gene>
    <name evidence="1" type="ORF">OD459_24695</name>
</gene>
<dbReference type="RefSeq" id="WP_263599604.1">
    <property type="nucleotide sequence ID" value="NZ_CP107027.1"/>
</dbReference>
<evidence type="ECO:0000313" key="1">
    <source>
        <dbReference type="EMBL" id="UYG95336.1"/>
    </source>
</evidence>
<dbReference type="EMBL" id="CP107027">
    <property type="protein sequence ID" value="UYG95336.1"/>
    <property type="molecule type" value="Genomic_DNA"/>
</dbReference>
<organism evidence="1 2">
    <name type="scientific">Cytobacillus firmus</name>
    <name type="common">Bacillus firmus</name>
    <dbReference type="NCBI Taxonomy" id="1399"/>
    <lineage>
        <taxon>Bacteria</taxon>
        <taxon>Bacillati</taxon>
        <taxon>Bacillota</taxon>
        <taxon>Bacilli</taxon>
        <taxon>Bacillales</taxon>
        <taxon>Bacillaceae</taxon>
        <taxon>Cytobacillus</taxon>
    </lineage>
</organism>
<dbReference type="AlphaFoldDB" id="A0AA46P2J5"/>
<accession>A0AA46P2J5</accession>
<proteinExistence type="predicted"/>
<evidence type="ECO:0000313" key="2">
    <source>
        <dbReference type="Proteomes" id="UP001163104"/>
    </source>
</evidence>
<protein>
    <submittedName>
        <fullName evidence="1">Uncharacterized protein</fullName>
    </submittedName>
</protein>
<sequence>MKKNLHERYKMIFPSSQFESFSLEDRSNNLSIKLNEDNDLFNKCHIQIYISNDGNSRSIEYVKEPFIIRLDYCYIDNEGNKTENEYYIDNELTRNCQSGIKYFEKDYYNIFAFRKTRFNISSLINNETDISFISIQAEYKHGINDYRLKDKKLIKLSVVLDEIKEIIDDETRFNIVVSESANCLKKCIINERLQNNEFVEQILLTKKLLKNKKHKKSPIKKAKKVENKTIEEKFDKTVQEYKAKKRKHINRNYY</sequence>